<evidence type="ECO:0000256" key="1">
    <source>
        <dbReference type="SAM" id="MobiDB-lite"/>
    </source>
</evidence>
<comment type="caution">
    <text evidence="2">The sequence shown here is derived from an EMBL/GenBank/DDBJ whole genome shotgun (WGS) entry which is preliminary data.</text>
</comment>
<dbReference type="AlphaFoldDB" id="A0A9N7V9Q8"/>
<dbReference type="Proteomes" id="UP001153269">
    <property type="component" value="Unassembled WGS sequence"/>
</dbReference>
<sequence>MAKDLHLCLDCGRKKDPQAELGFKRGTVFFFEATVPADKANTLQHPGIKETNGAHLLLRNNTKPKAGVALGCKRGEGKRSLSSRSHSTKNCPSGSCSNTMLDLDRVLQCSLCCLASESERVEDADEQNSGEEEKGLGEECGESLACKQHDSH</sequence>
<keyword evidence="3" id="KW-1185">Reference proteome</keyword>
<feature type="region of interest" description="Disordered" evidence="1">
    <location>
        <begin position="118"/>
        <end position="152"/>
    </location>
</feature>
<name>A0A9N7V9Q8_PLEPL</name>
<feature type="compositionally biased region" description="Polar residues" evidence="1">
    <location>
        <begin position="80"/>
        <end position="95"/>
    </location>
</feature>
<evidence type="ECO:0000313" key="2">
    <source>
        <dbReference type="EMBL" id="CAB1445458.1"/>
    </source>
</evidence>
<reference evidence="2" key="1">
    <citation type="submission" date="2020-03" db="EMBL/GenBank/DDBJ databases">
        <authorList>
            <person name="Weist P."/>
        </authorList>
    </citation>
    <scope>NUCLEOTIDE SEQUENCE</scope>
</reference>
<protein>
    <submittedName>
        <fullName evidence="2">Uncharacterized protein</fullName>
    </submittedName>
</protein>
<gene>
    <name evidence="2" type="ORF">PLEPLA_LOCUS33189</name>
</gene>
<feature type="region of interest" description="Disordered" evidence="1">
    <location>
        <begin position="74"/>
        <end position="95"/>
    </location>
</feature>
<feature type="compositionally biased region" description="Acidic residues" evidence="1">
    <location>
        <begin position="120"/>
        <end position="130"/>
    </location>
</feature>
<accession>A0A9N7V9Q8</accession>
<organism evidence="2 3">
    <name type="scientific">Pleuronectes platessa</name>
    <name type="common">European plaice</name>
    <dbReference type="NCBI Taxonomy" id="8262"/>
    <lineage>
        <taxon>Eukaryota</taxon>
        <taxon>Metazoa</taxon>
        <taxon>Chordata</taxon>
        <taxon>Craniata</taxon>
        <taxon>Vertebrata</taxon>
        <taxon>Euteleostomi</taxon>
        <taxon>Actinopterygii</taxon>
        <taxon>Neopterygii</taxon>
        <taxon>Teleostei</taxon>
        <taxon>Neoteleostei</taxon>
        <taxon>Acanthomorphata</taxon>
        <taxon>Carangaria</taxon>
        <taxon>Pleuronectiformes</taxon>
        <taxon>Pleuronectoidei</taxon>
        <taxon>Pleuronectidae</taxon>
        <taxon>Pleuronectes</taxon>
    </lineage>
</organism>
<evidence type="ECO:0000313" key="3">
    <source>
        <dbReference type="Proteomes" id="UP001153269"/>
    </source>
</evidence>
<dbReference type="EMBL" id="CADEAL010003668">
    <property type="protein sequence ID" value="CAB1445458.1"/>
    <property type="molecule type" value="Genomic_DNA"/>
</dbReference>
<proteinExistence type="predicted"/>